<feature type="non-terminal residue" evidence="1">
    <location>
        <position position="1"/>
    </location>
</feature>
<dbReference type="EMBL" id="CAJVCH010154753">
    <property type="protein sequence ID" value="CAG7727887.1"/>
    <property type="molecule type" value="Genomic_DNA"/>
</dbReference>
<protein>
    <submittedName>
        <fullName evidence="1">Uncharacterized protein</fullName>
    </submittedName>
</protein>
<organism evidence="1 2">
    <name type="scientific">Allacma fusca</name>
    <dbReference type="NCBI Taxonomy" id="39272"/>
    <lineage>
        <taxon>Eukaryota</taxon>
        <taxon>Metazoa</taxon>
        <taxon>Ecdysozoa</taxon>
        <taxon>Arthropoda</taxon>
        <taxon>Hexapoda</taxon>
        <taxon>Collembola</taxon>
        <taxon>Symphypleona</taxon>
        <taxon>Sminthuridae</taxon>
        <taxon>Allacma</taxon>
    </lineage>
</organism>
<dbReference type="Proteomes" id="UP000708208">
    <property type="component" value="Unassembled WGS sequence"/>
</dbReference>
<gene>
    <name evidence="1" type="ORF">AFUS01_LOCUS16703</name>
</gene>
<proteinExistence type="predicted"/>
<evidence type="ECO:0000313" key="2">
    <source>
        <dbReference type="Proteomes" id="UP000708208"/>
    </source>
</evidence>
<accession>A0A8J2JWG1</accession>
<keyword evidence="2" id="KW-1185">Reference proteome</keyword>
<reference evidence="1" key="1">
    <citation type="submission" date="2021-06" db="EMBL/GenBank/DDBJ databases">
        <authorList>
            <person name="Hodson N. C."/>
            <person name="Mongue J. A."/>
            <person name="Jaron S. K."/>
        </authorList>
    </citation>
    <scope>NUCLEOTIDE SEQUENCE</scope>
</reference>
<evidence type="ECO:0000313" key="1">
    <source>
        <dbReference type="EMBL" id="CAG7727887.1"/>
    </source>
</evidence>
<comment type="caution">
    <text evidence="1">The sequence shown here is derived from an EMBL/GenBank/DDBJ whole genome shotgun (WGS) entry which is preliminary data.</text>
</comment>
<sequence>MVAVVAAANAGVLTRTYPNTYSNGGRNSY</sequence>
<dbReference type="AlphaFoldDB" id="A0A8J2JWG1"/>
<name>A0A8J2JWG1_9HEXA</name>